<keyword evidence="1" id="KW-0732">Signal</keyword>
<dbReference type="InterPro" id="IPR036680">
    <property type="entry name" value="SPOR-like_sf"/>
</dbReference>
<dbReference type="RefSeq" id="WP_091867377.1">
    <property type="nucleotide sequence ID" value="NZ_FNAO01000003.1"/>
</dbReference>
<feature type="chain" id="PRO_5011528855" evidence="1">
    <location>
        <begin position="20"/>
        <end position="123"/>
    </location>
</feature>
<dbReference type="STRING" id="641691.SAMN05421636_103414"/>
<name>A0A1G7AJA7_9FLAO</name>
<feature type="domain" description="SPOR" evidence="2">
    <location>
        <begin position="42"/>
        <end position="122"/>
    </location>
</feature>
<dbReference type="EMBL" id="FNAO01000003">
    <property type="protein sequence ID" value="SDE15014.1"/>
    <property type="molecule type" value="Genomic_DNA"/>
</dbReference>
<organism evidence="3 4">
    <name type="scientific">Pricia antarctica</name>
    <dbReference type="NCBI Taxonomy" id="641691"/>
    <lineage>
        <taxon>Bacteria</taxon>
        <taxon>Pseudomonadati</taxon>
        <taxon>Bacteroidota</taxon>
        <taxon>Flavobacteriia</taxon>
        <taxon>Flavobacteriales</taxon>
        <taxon>Flavobacteriaceae</taxon>
        <taxon>Pricia</taxon>
    </lineage>
</organism>
<dbReference type="SUPFAM" id="SSF110997">
    <property type="entry name" value="Sporulation related repeat"/>
    <property type="match status" value="1"/>
</dbReference>
<evidence type="ECO:0000313" key="4">
    <source>
        <dbReference type="Proteomes" id="UP000199109"/>
    </source>
</evidence>
<accession>A0A1G7AJA7</accession>
<dbReference type="InterPro" id="IPR007730">
    <property type="entry name" value="SPOR-like_dom"/>
</dbReference>
<dbReference type="OrthoDB" id="2473397at2"/>
<sequence length="123" mass="14158">MKRVICLMLLVVSCAFGQAQKGKITIDQDQKITDLLAIYKTANESAAYYRIQVGFGDFAKANEIKSKVEQDFPSLFSNIDFDSPTYRVRVGRFKNKLDAERKFKEVRQKYPDAMLLQPKKSPR</sequence>
<reference evidence="3 4" key="1">
    <citation type="submission" date="2016-10" db="EMBL/GenBank/DDBJ databases">
        <authorList>
            <person name="de Groot N.N."/>
        </authorList>
    </citation>
    <scope>NUCLEOTIDE SEQUENCE [LARGE SCALE GENOMIC DNA]</scope>
    <source>
        <strain evidence="3 4">DSM 23421</strain>
    </source>
</reference>
<keyword evidence="4" id="KW-1185">Reference proteome</keyword>
<evidence type="ECO:0000313" key="3">
    <source>
        <dbReference type="EMBL" id="SDE15014.1"/>
    </source>
</evidence>
<proteinExistence type="predicted"/>
<protein>
    <submittedName>
        <fullName evidence="3">Sporulation related domain-containing protein</fullName>
    </submittedName>
</protein>
<dbReference type="Gene3D" id="3.30.70.1070">
    <property type="entry name" value="Sporulation related repeat"/>
    <property type="match status" value="1"/>
</dbReference>
<dbReference type="GO" id="GO:0042834">
    <property type="term" value="F:peptidoglycan binding"/>
    <property type="evidence" value="ECO:0007669"/>
    <property type="project" value="InterPro"/>
</dbReference>
<gene>
    <name evidence="3" type="ORF">SAMN05421636_103414</name>
</gene>
<evidence type="ECO:0000259" key="2">
    <source>
        <dbReference type="PROSITE" id="PS51724"/>
    </source>
</evidence>
<evidence type="ECO:0000256" key="1">
    <source>
        <dbReference type="SAM" id="SignalP"/>
    </source>
</evidence>
<dbReference type="Pfam" id="PF05036">
    <property type="entry name" value="SPOR"/>
    <property type="match status" value="1"/>
</dbReference>
<dbReference type="AlphaFoldDB" id="A0A1G7AJA7"/>
<dbReference type="PROSITE" id="PS51724">
    <property type="entry name" value="SPOR"/>
    <property type="match status" value="1"/>
</dbReference>
<feature type="signal peptide" evidence="1">
    <location>
        <begin position="1"/>
        <end position="19"/>
    </location>
</feature>
<dbReference type="Proteomes" id="UP000199109">
    <property type="component" value="Unassembled WGS sequence"/>
</dbReference>